<protein>
    <submittedName>
        <fullName evidence="1">SP-containing protein</fullName>
    </submittedName>
</protein>
<reference evidence="1" key="1">
    <citation type="journal article" date="2024" name="BMC Genomics">
        <title>Functional annotation of a divergent genome using sequence and structure-based similarity.</title>
        <authorList>
            <person name="Svedberg D."/>
            <person name="Winiger R.R."/>
            <person name="Berg A."/>
            <person name="Sharma H."/>
            <person name="Tellgren-Roth C."/>
            <person name="Debrunner-Vossbrinck B.A."/>
            <person name="Vossbrinck C.R."/>
            <person name="Barandun J."/>
        </authorList>
    </citation>
    <scope>NUCLEOTIDE SEQUENCE</scope>
    <source>
        <strain evidence="1">Illinois isolate</strain>
    </source>
</reference>
<keyword evidence="2" id="KW-1185">Reference proteome</keyword>
<name>A0AAX4JEJ5_9MICR</name>
<organism evidence="1 2">
    <name type="scientific">Vairimorpha necatrix</name>
    <dbReference type="NCBI Taxonomy" id="6039"/>
    <lineage>
        <taxon>Eukaryota</taxon>
        <taxon>Fungi</taxon>
        <taxon>Fungi incertae sedis</taxon>
        <taxon>Microsporidia</taxon>
        <taxon>Nosematidae</taxon>
        <taxon>Vairimorpha</taxon>
    </lineage>
</organism>
<sequence length="233" mass="27954">MLIQSFFSSFLCTDVSYLIISRDITHNHAFLYIDKAFWEKYTFTLYLQNDFKKKEYAFDECYEEDKAFVDNIMANFYKDTVKNYKNKKLIISEIADILERTKKFVLGITKENTEKFSAEFDFSDQCVLVFKITNENFVYKQFFPGFTFPNGERFNYNSTNPKTREGEIDYTSDSVIYAYDSNVSKNEEWEIVHQFLENSENRVKTRIRSFDNNDEYIRDVIIFDPSLYKTFEQ</sequence>
<evidence type="ECO:0000313" key="1">
    <source>
        <dbReference type="EMBL" id="WUR04273.1"/>
    </source>
</evidence>
<accession>A0AAX4JEJ5</accession>
<dbReference type="GeneID" id="90542107"/>
<evidence type="ECO:0000313" key="2">
    <source>
        <dbReference type="Proteomes" id="UP001334084"/>
    </source>
</evidence>
<dbReference type="Proteomes" id="UP001334084">
    <property type="component" value="Chromosome 8"/>
</dbReference>
<dbReference type="RefSeq" id="XP_065330418.1">
    <property type="nucleotide sequence ID" value="XM_065474346.1"/>
</dbReference>
<gene>
    <name evidence="1" type="ORF">VNE69_08031</name>
</gene>
<proteinExistence type="predicted"/>
<dbReference type="KEGG" id="vnx:VNE69_08031"/>
<dbReference type="AlphaFoldDB" id="A0AAX4JEJ5"/>
<dbReference type="EMBL" id="CP142733">
    <property type="protein sequence ID" value="WUR04273.1"/>
    <property type="molecule type" value="Genomic_DNA"/>
</dbReference>